<comment type="similarity">
    <text evidence="2">Belongs to the HSBP1 family.</text>
</comment>
<dbReference type="Gene3D" id="1.20.5.430">
    <property type="match status" value="1"/>
</dbReference>
<dbReference type="PANTHER" id="PTHR31747">
    <property type="entry name" value="PROTEIN LSD1"/>
    <property type="match status" value="1"/>
</dbReference>
<accession>A0A5D2E7E4</accession>
<dbReference type="EMBL" id="CM017699">
    <property type="protein sequence ID" value="TYG89167.1"/>
    <property type="molecule type" value="Genomic_DNA"/>
</dbReference>
<dbReference type="InterPro" id="IPR005735">
    <property type="entry name" value="Znf_LSD1"/>
</dbReference>
<dbReference type="GO" id="GO:0003714">
    <property type="term" value="F:transcription corepressor activity"/>
    <property type="evidence" value="ECO:0007669"/>
    <property type="project" value="InterPro"/>
</dbReference>
<dbReference type="InterPro" id="IPR040319">
    <property type="entry name" value="LSD1-like"/>
</dbReference>
<protein>
    <recommendedName>
        <fullName evidence="4">Zinc finger LSD1-type domain-containing protein</fullName>
    </recommendedName>
</protein>
<dbReference type="NCBIfam" id="TIGR01053">
    <property type="entry name" value="LSD1"/>
    <property type="match status" value="1"/>
</dbReference>
<dbReference type="AlphaFoldDB" id="A0A5D2E7E4"/>
<dbReference type="PANTHER" id="PTHR31747:SF17">
    <property type="entry name" value="PROTEIN LOL2"/>
    <property type="match status" value="1"/>
</dbReference>
<sequence length="157" mass="17187">MDSSRPPPSPLIFFGSDLYSVSDRVDTGTAPQIAESSSHPPPPLVFAGSDPYTVSDRVDTSTASQIAPSPEMVQMAQMVCGSCRQLFSYPEGTRQAKCSSCETVNFVLGRLKLENETMAAFVQTLLQQIQQRFQTMSDSIITKNILFILSSCFYARG</sequence>
<evidence type="ECO:0000256" key="2">
    <source>
        <dbReference type="ARBA" id="ARBA00006349"/>
    </source>
</evidence>
<keyword evidence="3" id="KW-0539">Nucleus</keyword>
<name>A0A5D2E7E4_GOSDA</name>
<dbReference type="Proteomes" id="UP000323506">
    <property type="component" value="Chromosome A12"/>
</dbReference>
<evidence type="ECO:0000256" key="1">
    <source>
        <dbReference type="ARBA" id="ARBA00004123"/>
    </source>
</evidence>
<evidence type="ECO:0000259" key="4">
    <source>
        <dbReference type="Pfam" id="PF06943"/>
    </source>
</evidence>
<evidence type="ECO:0000256" key="3">
    <source>
        <dbReference type="ARBA" id="ARBA00023242"/>
    </source>
</evidence>
<evidence type="ECO:0000313" key="6">
    <source>
        <dbReference type="Proteomes" id="UP000323506"/>
    </source>
</evidence>
<dbReference type="GO" id="GO:0005634">
    <property type="term" value="C:nucleus"/>
    <property type="evidence" value="ECO:0007669"/>
    <property type="project" value="UniProtKB-SubCell"/>
</dbReference>
<dbReference type="Pfam" id="PF06825">
    <property type="entry name" value="HSBP1"/>
    <property type="match status" value="1"/>
</dbReference>
<dbReference type="Pfam" id="PF06943">
    <property type="entry name" value="zf-LSD1"/>
    <property type="match status" value="1"/>
</dbReference>
<reference evidence="5 6" key="1">
    <citation type="submission" date="2019-06" db="EMBL/GenBank/DDBJ databases">
        <title>WGS assembly of Gossypium darwinii.</title>
        <authorList>
            <person name="Chen Z.J."/>
            <person name="Sreedasyam A."/>
            <person name="Ando A."/>
            <person name="Song Q."/>
            <person name="De L."/>
            <person name="Hulse-Kemp A."/>
            <person name="Ding M."/>
            <person name="Ye W."/>
            <person name="Kirkbride R."/>
            <person name="Jenkins J."/>
            <person name="Plott C."/>
            <person name="Lovell J."/>
            <person name="Lin Y.-M."/>
            <person name="Vaughn R."/>
            <person name="Liu B."/>
            <person name="Li W."/>
            <person name="Simpson S."/>
            <person name="Scheffler B."/>
            <person name="Saski C."/>
            <person name="Grover C."/>
            <person name="Hu G."/>
            <person name="Conover J."/>
            <person name="Carlson J."/>
            <person name="Shu S."/>
            <person name="Boston L."/>
            <person name="Williams M."/>
            <person name="Peterson D."/>
            <person name="Mcgee K."/>
            <person name="Jones D."/>
            <person name="Wendel J."/>
            <person name="Stelly D."/>
            <person name="Grimwood J."/>
            <person name="Schmutz J."/>
        </authorList>
    </citation>
    <scope>NUCLEOTIDE SEQUENCE [LARGE SCALE GENOMIC DNA]</scope>
    <source>
        <strain evidence="5">1808015.09</strain>
    </source>
</reference>
<dbReference type="InterPro" id="IPR009643">
    <property type="entry name" value="HS1-bd"/>
</dbReference>
<proteinExistence type="inferred from homology"/>
<keyword evidence="6" id="KW-1185">Reference proteome</keyword>
<comment type="subcellular location">
    <subcellularLocation>
        <location evidence="1">Nucleus</location>
    </subcellularLocation>
</comment>
<evidence type="ECO:0000313" key="5">
    <source>
        <dbReference type="EMBL" id="TYG89167.1"/>
    </source>
</evidence>
<gene>
    <name evidence="5" type="ORF">ES288_A12G078000v1</name>
</gene>
<organism evidence="5 6">
    <name type="scientific">Gossypium darwinii</name>
    <name type="common">Darwin's cotton</name>
    <name type="synonym">Gossypium barbadense var. darwinii</name>
    <dbReference type="NCBI Taxonomy" id="34276"/>
    <lineage>
        <taxon>Eukaryota</taxon>
        <taxon>Viridiplantae</taxon>
        <taxon>Streptophyta</taxon>
        <taxon>Embryophyta</taxon>
        <taxon>Tracheophyta</taxon>
        <taxon>Spermatophyta</taxon>
        <taxon>Magnoliopsida</taxon>
        <taxon>eudicotyledons</taxon>
        <taxon>Gunneridae</taxon>
        <taxon>Pentapetalae</taxon>
        <taxon>rosids</taxon>
        <taxon>malvids</taxon>
        <taxon>Malvales</taxon>
        <taxon>Malvaceae</taxon>
        <taxon>Malvoideae</taxon>
        <taxon>Gossypium</taxon>
    </lineage>
</organism>
<feature type="domain" description="Zinc finger LSD1-type" evidence="4">
    <location>
        <begin position="80"/>
        <end position="104"/>
    </location>
</feature>